<evidence type="ECO:0000313" key="2">
    <source>
        <dbReference type="Proteomes" id="UP000069443"/>
    </source>
</evidence>
<dbReference type="Pfam" id="PF14081">
    <property type="entry name" value="DUF4262"/>
    <property type="match status" value="1"/>
</dbReference>
<reference evidence="2" key="1">
    <citation type="journal article" date="2016" name="Genome Announc.">
        <title>Draft Genome Sequences of Five Rapidly Growing Mycobacterium Species, M. thermoresistibile, M. fortuitum subsp. acetamidolyticum, M. canariasense, M. brisbanense, and M. novocastrense.</title>
        <authorList>
            <person name="Katahira K."/>
            <person name="Ogura Y."/>
            <person name="Gotoh Y."/>
            <person name="Hayashi T."/>
        </authorList>
    </citation>
    <scope>NUCLEOTIDE SEQUENCE [LARGE SCALE GENOMIC DNA]</scope>
    <source>
        <strain evidence="2">JCM15298</strain>
    </source>
</reference>
<dbReference type="AlphaFoldDB" id="A0A100WEI7"/>
<proteinExistence type="predicted"/>
<dbReference type="RefSeq" id="WP_064961326.1">
    <property type="nucleotide sequence ID" value="NZ_BCSY01000057.1"/>
</dbReference>
<dbReference type="OrthoDB" id="511192at2"/>
<dbReference type="InterPro" id="IPR025358">
    <property type="entry name" value="DUF4262"/>
</dbReference>
<reference evidence="2" key="2">
    <citation type="submission" date="2016-02" db="EMBL/GenBank/DDBJ databases">
        <title>Draft genome sequence of five rapidly growing Mycobacterium species.</title>
        <authorList>
            <person name="Katahira K."/>
            <person name="Gotou Y."/>
            <person name="Iida K."/>
            <person name="Ogura Y."/>
            <person name="Hayashi T."/>
        </authorList>
    </citation>
    <scope>NUCLEOTIDE SEQUENCE [LARGE SCALE GENOMIC DNA]</scope>
    <source>
        <strain evidence="2">JCM15298</strain>
    </source>
</reference>
<keyword evidence="2" id="KW-1185">Reference proteome</keyword>
<comment type="caution">
    <text evidence="1">The sequence shown here is derived from an EMBL/GenBank/DDBJ whole genome shotgun (WGS) entry which is preliminary data.</text>
</comment>
<protein>
    <recommendedName>
        <fullName evidence="3">DUF4262 domain-containing protein</fullName>
    </recommendedName>
</protein>
<accession>A0A100WEI7</accession>
<name>A0A100WEI7_MYCCR</name>
<dbReference type="Proteomes" id="UP000069443">
    <property type="component" value="Unassembled WGS sequence"/>
</dbReference>
<organism evidence="1 2">
    <name type="scientific">Mycolicibacterium canariasense</name>
    <name type="common">Mycobacterium canariasense</name>
    <dbReference type="NCBI Taxonomy" id="228230"/>
    <lineage>
        <taxon>Bacteria</taxon>
        <taxon>Bacillati</taxon>
        <taxon>Actinomycetota</taxon>
        <taxon>Actinomycetes</taxon>
        <taxon>Mycobacteriales</taxon>
        <taxon>Mycobacteriaceae</taxon>
        <taxon>Mycolicibacterium</taxon>
    </lineage>
</organism>
<gene>
    <name evidence="1" type="ORF">RMCC_3666</name>
</gene>
<evidence type="ECO:0008006" key="3">
    <source>
        <dbReference type="Google" id="ProtNLM"/>
    </source>
</evidence>
<evidence type="ECO:0000313" key="1">
    <source>
        <dbReference type="EMBL" id="GAS96700.1"/>
    </source>
</evidence>
<dbReference type="EMBL" id="BCSY01000057">
    <property type="protein sequence ID" value="GAS96700.1"/>
    <property type="molecule type" value="Genomic_DNA"/>
</dbReference>
<dbReference type="STRING" id="228230.RMCC_3666"/>
<sequence length="171" mass="19317">MLAASTMKGAAMCWKCDNPDGTTEEYLDHLRSTIQDHGWAVQYVESDKRPLAYTVGLYSRGLPELLMTGLSANVSCRVLNSIAHMVVDDGVELAPAMHIDYEDRFLIEVAQVEHPDVHMRFAVELFGRDFPALQLVWADERGRFPWAPGWGYGRRRQPVLGRRAKWPDSAA</sequence>